<dbReference type="OrthoDB" id="7876137at2"/>
<keyword evidence="3" id="KW-1185">Reference proteome</keyword>
<proteinExistence type="predicted"/>
<evidence type="ECO:0000313" key="3">
    <source>
        <dbReference type="Proteomes" id="UP000243859"/>
    </source>
</evidence>
<gene>
    <name evidence="2" type="ORF">C8N32_10214</name>
</gene>
<dbReference type="Proteomes" id="UP000243859">
    <property type="component" value="Unassembled WGS sequence"/>
</dbReference>
<evidence type="ECO:0000313" key="2">
    <source>
        <dbReference type="EMBL" id="PTN03493.1"/>
    </source>
</evidence>
<keyword evidence="1" id="KW-0812">Transmembrane</keyword>
<organism evidence="2 3">
    <name type="scientific">Rhodovulum imhoffii</name>
    <dbReference type="NCBI Taxonomy" id="365340"/>
    <lineage>
        <taxon>Bacteria</taxon>
        <taxon>Pseudomonadati</taxon>
        <taxon>Pseudomonadota</taxon>
        <taxon>Alphaproteobacteria</taxon>
        <taxon>Rhodobacterales</taxon>
        <taxon>Paracoccaceae</taxon>
        <taxon>Rhodovulum</taxon>
    </lineage>
</organism>
<comment type="caution">
    <text evidence="2">The sequence shown here is derived from an EMBL/GenBank/DDBJ whole genome shotgun (WGS) entry which is preliminary data.</text>
</comment>
<dbReference type="EMBL" id="QAAA01000002">
    <property type="protein sequence ID" value="PTN03493.1"/>
    <property type="molecule type" value="Genomic_DNA"/>
</dbReference>
<dbReference type="AlphaFoldDB" id="A0A2T5BV86"/>
<accession>A0A2T5BV86</accession>
<keyword evidence="1" id="KW-1133">Transmembrane helix</keyword>
<protein>
    <submittedName>
        <fullName evidence="2">Uncharacterized protein</fullName>
    </submittedName>
</protein>
<reference evidence="2 3" key="1">
    <citation type="submission" date="2018-04" db="EMBL/GenBank/DDBJ databases">
        <title>Genomic Encyclopedia of Archaeal and Bacterial Type Strains, Phase II (KMG-II): from individual species to whole genera.</title>
        <authorList>
            <person name="Goeker M."/>
        </authorList>
    </citation>
    <scope>NUCLEOTIDE SEQUENCE [LARGE SCALE GENOMIC DNA]</scope>
    <source>
        <strain evidence="2 3">DSM 18064</strain>
    </source>
</reference>
<name>A0A2T5BV86_9RHOB</name>
<evidence type="ECO:0000256" key="1">
    <source>
        <dbReference type="SAM" id="Phobius"/>
    </source>
</evidence>
<keyword evidence="1" id="KW-0472">Membrane</keyword>
<feature type="transmembrane region" description="Helical" evidence="1">
    <location>
        <begin position="60"/>
        <end position="85"/>
    </location>
</feature>
<sequence>MKEQRKQETQVVPGHGGRMGLTMPMRLLISAQMLLFILSLEDEETARWLADQAGLSAHQAGFVELALSLVLLVLWGLCMIGWVRIAHRNSEDRK</sequence>
<dbReference type="RefSeq" id="WP_107890786.1">
    <property type="nucleotide sequence ID" value="NZ_NHSI01000055.1"/>
</dbReference>